<organism evidence="3">
    <name type="scientific">Cotesia congregata</name>
    <name type="common">Parasitoid wasp</name>
    <name type="synonym">Apanteles congregatus</name>
    <dbReference type="NCBI Taxonomy" id="51543"/>
    <lineage>
        <taxon>Eukaryota</taxon>
        <taxon>Metazoa</taxon>
        <taxon>Ecdysozoa</taxon>
        <taxon>Arthropoda</taxon>
        <taxon>Hexapoda</taxon>
        <taxon>Insecta</taxon>
        <taxon>Pterygota</taxon>
        <taxon>Neoptera</taxon>
        <taxon>Endopterygota</taxon>
        <taxon>Hymenoptera</taxon>
        <taxon>Apocrita</taxon>
        <taxon>Ichneumonoidea</taxon>
        <taxon>Braconidae</taxon>
        <taxon>Microgastrinae</taxon>
        <taxon>Cotesia</taxon>
    </lineage>
</organism>
<evidence type="ECO:0000313" key="3">
    <source>
        <dbReference type="EMBL" id="CBH26143.1"/>
    </source>
</evidence>
<keyword evidence="1" id="KW-0472">Membrane</keyword>
<protein>
    <submittedName>
        <fullName evidence="2">Cc_11K</fullName>
    </submittedName>
    <submittedName>
        <fullName evidence="3">HzNVORF124-like1 protein</fullName>
    </submittedName>
</protein>
<keyword evidence="1" id="KW-0812">Transmembrane</keyword>
<keyword evidence="4" id="KW-1185">Reference proteome</keyword>
<reference evidence="3" key="1">
    <citation type="submission" date="2009-10" db="EMBL/GenBank/DDBJ databases">
        <title>Phylogenomics unravel the origin of bracovirus and tempo of Insect DNA Virus evolution.</title>
        <authorList>
            <person name="Theze J."/>
            <person name="Bezier A."/>
            <person name="Periquet G."/>
            <person name="Drezen J.M."/>
            <person name="Herniou E.A."/>
        </authorList>
    </citation>
    <scope>NUCLEOTIDE SEQUENCE</scope>
</reference>
<keyword evidence="1" id="KW-1133">Transmembrane helix</keyword>
<name>G2XL88_COTCN</name>
<dbReference type="EMBL" id="CAJNRD030001120">
    <property type="protein sequence ID" value="CAG5093509.1"/>
    <property type="molecule type" value="Genomic_DNA"/>
</dbReference>
<feature type="transmembrane region" description="Helical" evidence="1">
    <location>
        <begin position="37"/>
        <end position="59"/>
    </location>
</feature>
<dbReference type="AlphaFoldDB" id="G2XL88"/>
<dbReference type="EMBL" id="FN557481">
    <property type="protein sequence ID" value="CBH26143.1"/>
    <property type="molecule type" value="Genomic_DNA"/>
</dbReference>
<dbReference type="Proteomes" id="UP000786811">
    <property type="component" value="Unassembled WGS sequence"/>
</dbReference>
<accession>G2XL88</accession>
<proteinExistence type="predicted"/>
<feature type="transmembrane region" description="Helical" evidence="1">
    <location>
        <begin position="71"/>
        <end position="92"/>
    </location>
</feature>
<dbReference type="OrthoDB" id="10302984at2759"/>
<gene>
    <name evidence="3" type="primary">HzNVORF124-like1</name>
    <name evidence="2" type="ORF">HICCMSTLAB_LOCUS6887</name>
</gene>
<reference evidence="2" key="2">
    <citation type="submission" date="2021-04" db="EMBL/GenBank/DDBJ databases">
        <authorList>
            <person name="Chebbi M.A.C M."/>
        </authorList>
    </citation>
    <scope>NUCLEOTIDE SEQUENCE</scope>
</reference>
<evidence type="ECO:0000313" key="4">
    <source>
        <dbReference type="Proteomes" id="UP000786811"/>
    </source>
</evidence>
<evidence type="ECO:0000313" key="2">
    <source>
        <dbReference type="EMBL" id="CAG5093509.1"/>
    </source>
</evidence>
<evidence type="ECO:0000256" key="1">
    <source>
        <dbReference type="SAM" id="Phobius"/>
    </source>
</evidence>
<sequence length="110" mass="11980">MNRLSVSSLGNRFNNVVKKIALTPECEALSGALTKSVLVHLGVGLLSFIILLAVTLIKLTNQKFEELQNDMFFWSNVGTTTLSLVNVIVGLWQQKAAKKIDECISTGSSL</sequence>